<dbReference type="Pfam" id="PF00742">
    <property type="entry name" value="Homoserine_dh"/>
    <property type="match status" value="1"/>
</dbReference>
<dbReference type="GO" id="GO:0009086">
    <property type="term" value="P:methionine biosynthetic process"/>
    <property type="evidence" value="ECO:0007669"/>
    <property type="project" value="UniProtKB-KW"/>
</dbReference>
<dbReference type="STRING" id="282676.B6F84_09530"/>
<dbReference type="GO" id="GO:0004412">
    <property type="term" value="F:homoserine dehydrogenase activity"/>
    <property type="evidence" value="ECO:0007669"/>
    <property type="project" value="UniProtKB-EC"/>
</dbReference>
<evidence type="ECO:0000313" key="15">
    <source>
        <dbReference type="Proteomes" id="UP000193404"/>
    </source>
</evidence>
<dbReference type="GO" id="GO:0009088">
    <property type="term" value="P:threonine biosynthetic process"/>
    <property type="evidence" value="ECO:0007669"/>
    <property type="project" value="UniProtKB-UniPathway"/>
</dbReference>
<dbReference type="UniPathway" id="UPA00050">
    <property type="reaction ID" value="UER00063"/>
</dbReference>
<evidence type="ECO:0000259" key="12">
    <source>
        <dbReference type="Pfam" id="PF00742"/>
    </source>
</evidence>
<gene>
    <name evidence="14" type="ORF">B6F84_09530</name>
</gene>
<evidence type="ECO:0000256" key="3">
    <source>
        <dbReference type="ARBA" id="ARBA00006753"/>
    </source>
</evidence>
<dbReference type="EC" id="1.1.1.3" evidence="4"/>
<evidence type="ECO:0000256" key="10">
    <source>
        <dbReference type="PIRSR" id="PIRSR036497-1"/>
    </source>
</evidence>
<dbReference type="InterPro" id="IPR001342">
    <property type="entry name" value="HDH_cat"/>
</dbReference>
<dbReference type="GeneID" id="41591164"/>
<feature type="binding site" evidence="11">
    <location>
        <begin position="7"/>
        <end position="12"/>
    </location>
    <ligand>
        <name>NADP(+)</name>
        <dbReference type="ChEBI" id="CHEBI:58349"/>
    </ligand>
</feature>
<dbReference type="AlphaFoldDB" id="A0A1W6K107"/>
<organism evidence="14 15">
    <name type="scientific">Acidianus manzaensis</name>
    <dbReference type="NCBI Taxonomy" id="282676"/>
    <lineage>
        <taxon>Archaea</taxon>
        <taxon>Thermoproteota</taxon>
        <taxon>Thermoprotei</taxon>
        <taxon>Sulfolobales</taxon>
        <taxon>Sulfolobaceae</taxon>
        <taxon>Acidianus</taxon>
    </lineage>
</organism>
<feature type="binding site" evidence="11">
    <location>
        <position position="186"/>
    </location>
    <ligand>
        <name>L-homoserine</name>
        <dbReference type="ChEBI" id="CHEBI:57476"/>
    </ligand>
</feature>
<reference evidence="14 15" key="1">
    <citation type="submission" date="2017-03" db="EMBL/GenBank/DDBJ databases">
        <title>Sulfur activation and transportation mechanism of thermophilic Archaea Acidianus manzaensis YN-25.</title>
        <authorList>
            <person name="Ma Y."/>
            <person name="Yang Y."/>
            <person name="Xia J."/>
        </authorList>
    </citation>
    <scope>NUCLEOTIDE SEQUENCE [LARGE SCALE GENOMIC DNA]</scope>
    <source>
        <strain evidence="14 15">YN-25</strain>
    </source>
</reference>
<evidence type="ECO:0000256" key="9">
    <source>
        <dbReference type="ARBA" id="ARBA00023167"/>
    </source>
</evidence>
<evidence type="ECO:0000256" key="5">
    <source>
        <dbReference type="ARBA" id="ARBA00013376"/>
    </source>
</evidence>
<evidence type="ECO:0000256" key="7">
    <source>
        <dbReference type="ARBA" id="ARBA00022697"/>
    </source>
</evidence>
<dbReference type="InterPro" id="IPR022697">
    <property type="entry name" value="HDH_short"/>
</dbReference>
<dbReference type="GO" id="GO:0050661">
    <property type="term" value="F:NADP binding"/>
    <property type="evidence" value="ECO:0007669"/>
    <property type="project" value="InterPro"/>
</dbReference>
<dbReference type="Pfam" id="PF03447">
    <property type="entry name" value="NAD_binding_3"/>
    <property type="match status" value="1"/>
</dbReference>
<name>A0A1W6K107_9CREN</name>
<dbReference type="InterPro" id="IPR019811">
    <property type="entry name" value="HDH_CS"/>
</dbReference>
<dbReference type="RefSeq" id="WP_148692025.1">
    <property type="nucleotide sequence ID" value="NZ_CP020477.1"/>
</dbReference>
<evidence type="ECO:0000256" key="4">
    <source>
        <dbReference type="ARBA" id="ARBA00013213"/>
    </source>
</evidence>
<feature type="active site" description="Proton donor" evidence="10">
    <location>
        <position position="201"/>
    </location>
</feature>
<accession>A0A1W6K107</accession>
<dbReference type="InterPro" id="IPR005106">
    <property type="entry name" value="Asp/hSer_DH_NAD-bd"/>
</dbReference>
<dbReference type="FunFam" id="3.30.360.10:FF:000005">
    <property type="entry name" value="Homoserine dehydrogenase"/>
    <property type="match status" value="1"/>
</dbReference>
<evidence type="ECO:0000259" key="13">
    <source>
        <dbReference type="Pfam" id="PF03447"/>
    </source>
</evidence>
<dbReference type="SUPFAM" id="SSF55347">
    <property type="entry name" value="Glyceraldehyde-3-phosphate dehydrogenase-like, C-terminal domain"/>
    <property type="match status" value="1"/>
</dbReference>
<feature type="domain" description="Homoserine dehydrogenase catalytic" evidence="12">
    <location>
        <begin position="140"/>
        <end position="306"/>
    </location>
</feature>
<evidence type="ECO:0000256" key="8">
    <source>
        <dbReference type="ARBA" id="ARBA00023002"/>
    </source>
</evidence>
<feature type="binding site" evidence="11">
    <location>
        <position position="103"/>
    </location>
    <ligand>
        <name>NADPH</name>
        <dbReference type="ChEBI" id="CHEBI:57783"/>
    </ligand>
</feature>
<comment type="pathway">
    <text evidence="1">Amino-acid biosynthesis; L-threonine biosynthesis; L-threonine from L-aspartate: step 3/5.</text>
</comment>
<keyword evidence="8" id="KW-0560">Oxidoreductase</keyword>
<dbReference type="Gene3D" id="3.30.360.10">
    <property type="entry name" value="Dihydrodipicolinate Reductase, domain 2"/>
    <property type="match status" value="1"/>
</dbReference>
<comment type="pathway">
    <text evidence="2">Amino-acid biosynthesis; L-methionine biosynthesis via de novo pathway; L-homoserine from L-aspartate: step 3/3.</text>
</comment>
<dbReference type="NCBIfam" id="NF004976">
    <property type="entry name" value="PRK06349.1"/>
    <property type="match status" value="1"/>
</dbReference>
<keyword evidence="6" id="KW-0028">Amino-acid biosynthesis</keyword>
<dbReference type="PANTHER" id="PTHR43331:SF1">
    <property type="entry name" value="HOMOSERINE DEHYDROGENASE"/>
    <property type="match status" value="1"/>
</dbReference>
<dbReference type="KEGG" id="aman:B6F84_09530"/>
<protein>
    <recommendedName>
        <fullName evidence="5">Homoserine dehydrogenase</fullName>
        <ecNumber evidence="4">1.1.1.3</ecNumber>
    </recommendedName>
</protein>
<evidence type="ECO:0000313" key="14">
    <source>
        <dbReference type="EMBL" id="ARM76241.1"/>
    </source>
</evidence>
<evidence type="ECO:0000256" key="2">
    <source>
        <dbReference type="ARBA" id="ARBA00005062"/>
    </source>
</evidence>
<dbReference type="PROSITE" id="PS01042">
    <property type="entry name" value="HOMOSER_DHGENASE"/>
    <property type="match status" value="1"/>
</dbReference>
<dbReference type="PANTHER" id="PTHR43331">
    <property type="entry name" value="HOMOSERINE DEHYDROGENASE"/>
    <property type="match status" value="1"/>
</dbReference>
<keyword evidence="11" id="KW-0521">NADP</keyword>
<dbReference type="OrthoDB" id="4488at2157"/>
<comment type="similarity">
    <text evidence="3">Belongs to the homoserine dehydrogenase family.</text>
</comment>
<sequence length="311" mass="34396">MKILLLGFGNVGKAFRKLVNEKDRAKELQNVKIIGIVNSKGLMIGDNENFKVDKKIDLLQAIDEVQPDVIVDMLPANYNNGEPSLSLYLNALHKGIHVITTNKAPLALKYSEIMKEAEKHNAKVLFQGTVMSGTPSVNLYKVMPGQRVFRIKGILNGTTNYILTKMYEGLDYNSALKEAQDKGYAERDPELDINGFDAAGKISILTNVYFGKNITIHDVKFEGIKNINNELINKTREKGTKIKLIAYSDGKETYVKPLEIDKNDPLYNVNGVLNALEIESDIQNTTIIGPGAGPINAAYGALSDLILLIRT</sequence>
<feature type="domain" description="Aspartate/homoserine dehydrogenase NAD-binding" evidence="13">
    <location>
        <begin position="7"/>
        <end position="126"/>
    </location>
</feature>
<keyword evidence="9" id="KW-0486">Methionine biosynthesis</keyword>
<proteinExistence type="inferred from homology"/>
<dbReference type="InterPro" id="IPR036291">
    <property type="entry name" value="NAD(P)-bd_dom_sf"/>
</dbReference>
<keyword evidence="7" id="KW-0791">Threonine biosynthesis</keyword>
<dbReference type="Gene3D" id="3.40.50.720">
    <property type="entry name" value="NAD(P)-binding Rossmann-like Domain"/>
    <property type="match status" value="1"/>
</dbReference>
<dbReference type="UniPathway" id="UPA00051">
    <property type="reaction ID" value="UER00465"/>
</dbReference>
<dbReference type="Proteomes" id="UP000193404">
    <property type="component" value="Chromosome"/>
</dbReference>
<dbReference type="PIRSF" id="PIRSF036497">
    <property type="entry name" value="HDH_short"/>
    <property type="match status" value="1"/>
</dbReference>
<evidence type="ECO:0000256" key="6">
    <source>
        <dbReference type="ARBA" id="ARBA00022605"/>
    </source>
</evidence>
<dbReference type="SUPFAM" id="SSF51735">
    <property type="entry name" value="NAD(P)-binding Rossmann-fold domains"/>
    <property type="match status" value="1"/>
</dbReference>
<keyword evidence="15" id="KW-1185">Reference proteome</keyword>
<evidence type="ECO:0000256" key="11">
    <source>
        <dbReference type="PIRSR" id="PIRSR036497-2"/>
    </source>
</evidence>
<dbReference type="EMBL" id="CP020477">
    <property type="protein sequence ID" value="ARM76241.1"/>
    <property type="molecule type" value="Genomic_DNA"/>
</dbReference>
<evidence type="ECO:0000256" key="1">
    <source>
        <dbReference type="ARBA" id="ARBA00005056"/>
    </source>
</evidence>